<name>A0A0F7L0L7_9VIRU</name>
<evidence type="ECO:0000256" key="1">
    <source>
        <dbReference type="SAM" id="Phobius"/>
    </source>
</evidence>
<protein>
    <submittedName>
        <fullName evidence="2">Uncharacterized protein</fullName>
    </submittedName>
</protein>
<evidence type="ECO:0000313" key="2">
    <source>
        <dbReference type="EMBL" id="AKH46064.1"/>
    </source>
</evidence>
<organism evidence="2">
    <name type="scientific">uncultured marine virus</name>
    <dbReference type="NCBI Taxonomy" id="186617"/>
    <lineage>
        <taxon>Viruses</taxon>
        <taxon>environmental samples</taxon>
    </lineage>
</organism>
<accession>A0A0F7L0L7</accession>
<keyword evidence="1" id="KW-1133">Transmembrane helix</keyword>
<feature type="transmembrane region" description="Helical" evidence="1">
    <location>
        <begin position="36"/>
        <end position="57"/>
    </location>
</feature>
<reference evidence="2" key="2">
    <citation type="submission" date="2015-03" db="EMBL/GenBank/DDBJ databases">
        <authorList>
            <person name="Chow C.-E.T."/>
            <person name="Winget D.M."/>
            <person name="White R.A.III."/>
            <person name="Hallam S.J."/>
            <person name="Suttle C.A."/>
        </authorList>
    </citation>
    <scope>NUCLEOTIDE SEQUENCE</scope>
    <source>
        <strain evidence="2">Anoxic3_3</strain>
    </source>
</reference>
<reference evidence="2" key="1">
    <citation type="journal article" date="2015" name="Front. Microbiol.">
        <title>Combining genomic sequencing methods to explore viral diversity and reveal potential virus-host interactions.</title>
        <authorList>
            <person name="Chow C.E."/>
            <person name="Winget D.M."/>
            <person name="White R.A.III."/>
            <person name="Hallam S.J."/>
            <person name="Suttle C.A."/>
        </authorList>
    </citation>
    <scope>NUCLEOTIDE SEQUENCE</scope>
    <source>
        <strain evidence="2">Anoxic3_3</strain>
    </source>
</reference>
<proteinExistence type="predicted"/>
<keyword evidence="1" id="KW-0472">Membrane</keyword>
<keyword evidence="1" id="KW-0812">Transmembrane</keyword>
<sequence length="75" mass="8050">MLCLTPTLSSCPGKTISPCNAPQPVRINKANTGSIFIIYSPIIFLVSKTIALVRIVIESCSSLIALIRSVLKSVF</sequence>
<dbReference type="EMBL" id="KR029578">
    <property type="protein sequence ID" value="AKH46064.1"/>
    <property type="molecule type" value="Genomic_DNA"/>
</dbReference>